<dbReference type="GO" id="GO:0051304">
    <property type="term" value="P:chromosome separation"/>
    <property type="evidence" value="ECO:0007669"/>
    <property type="project" value="InterPro"/>
</dbReference>
<keyword evidence="2" id="KW-0132">Cell division</keyword>
<gene>
    <name evidence="6" type="ORF">COU18_02495</name>
</gene>
<dbReference type="InterPro" id="IPR036388">
    <property type="entry name" value="WH-like_DNA-bd_sf"/>
</dbReference>
<evidence type="ECO:0000313" key="7">
    <source>
        <dbReference type="Proteomes" id="UP000231192"/>
    </source>
</evidence>
<organism evidence="6 7">
    <name type="scientific">Candidatus Kaiserbacteria bacterium CG10_big_fil_rev_8_21_14_0_10_51_14</name>
    <dbReference type="NCBI Taxonomy" id="1974610"/>
    <lineage>
        <taxon>Bacteria</taxon>
        <taxon>Candidatus Kaiseribacteriota</taxon>
    </lineage>
</organism>
<dbReference type="Proteomes" id="UP000231192">
    <property type="component" value="Unassembled WGS sequence"/>
</dbReference>
<feature type="region of interest" description="Disordered" evidence="5">
    <location>
        <begin position="171"/>
        <end position="194"/>
    </location>
</feature>
<comment type="caution">
    <text evidence="6">The sequence shown here is derived from an EMBL/GenBank/DDBJ whole genome shotgun (WGS) entry which is preliminary data.</text>
</comment>
<protein>
    <recommendedName>
        <fullName evidence="8">SMC-Scp complex subunit ScpB</fullName>
    </recommendedName>
</protein>
<keyword evidence="1" id="KW-0963">Cytoplasm</keyword>
<dbReference type="GO" id="GO:0051301">
    <property type="term" value="P:cell division"/>
    <property type="evidence" value="ECO:0007669"/>
    <property type="project" value="UniProtKB-KW"/>
</dbReference>
<dbReference type="PANTHER" id="PTHR34298">
    <property type="entry name" value="SEGREGATION AND CONDENSATION PROTEIN B"/>
    <property type="match status" value="1"/>
</dbReference>
<reference evidence="7" key="1">
    <citation type="submission" date="2017-09" db="EMBL/GenBank/DDBJ databases">
        <title>Depth-based differentiation of microbial function through sediment-hosted aquifers and enrichment of novel symbionts in the deep terrestrial subsurface.</title>
        <authorList>
            <person name="Probst A.J."/>
            <person name="Ladd B."/>
            <person name="Jarett J.K."/>
            <person name="Geller-Mcgrath D.E."/>
            <person name="Sieber C.M.K."/>
            <person name="Emerson J.B."/>
            <person name="Anantharaman K."/>
            <person name="Thomas B.C."/>
            <person name="Malmstrom R."/>
            <person name="Stieglmeier M."/>
            <person name="Klingl A."/>
            <person name="Woyke T."/>
            <person name="Ryan C.M."/>
            <person name="Banfield J.F."/>
        </authorList>
    </citation>
    <scope>NUCLEOTIDE SEQUENCE [LARGE SCALE GENOMIC DNA]</scope>
</reference>
<keyword evidence="4" id="KW-0131">Cell cycle</keyword>
<name>A0A2H0UAU7_9BACT</name>
<dbReference type="Gene3D" id="1.10.10.10">
    <property type="entry name" value="Winged helix-like DNA-binding domain superfamily/Winged helix DNA-binding domain"/>
    <property type="match status" value="2"/>
</dbReference>
<evidence type="ECO:0000256" key="3">
    <source>
        <dbReference type="ARBA" id="ARBA00022829"/>
    </source>
</evidence>
<evidence type="ECO:0000256" key="1">
    <source>
        <dbReference type="ARBA" id="ARBA00022490"/>
    </source>
</evidence>
<dbReference type="SUPFAM" id="SSF46785">
    <property type="entry name" value="Winged helix' DNA-binding domain"/>
    <property type="match status" value="2"/>
</dbReference>
<evidence type="ECO:0000256" key="5">
    <source>
        <dbReference type="SAM" id="MobiDB-lite"/>
    </source>
</evidence>
<keyword evidence="3" id="KW-0159">Chromosome partition</keyword>
<dbReference type="PANTHER" id="PTHR34298:SF2">
    <property type="entry name" value="SEGREGATION AND CONDENSATION PROTEIN B"/>
    <property type="match status" value="1"/>
</dbReference>
<dbReference type="EMBL" id="PFBK01000008">
    <property type="protein sequence ID" value="PIR83531.1"/>
    <property type="molecule type" value="Genomic_DNA"/>
</dbReference>
<dbReference type="InterPro" id="IPR005234">
    <property type="entry name" value="ScpB_csome_segregation"/>
</dbReference>
<dbReference type="InterPro" id="IPR036390">
    <property type="entry name" value="WH_DNA-bd_sf"/>
</dbReference>
<evidence type="ECO:0000256" key="4">
    <source>
        <dbReference type="ARBA" id="ARBA00023306"/>
    </source>
</evidence>
<feature type="compositionally biased region" description="Basic and acidic residues" evidence="5">
    <location>
        <begin position="181"/>
        <end position="194"/>
    </location>
</feature>
<evidence type="ECO:0000256" key="2">
    <source>
        <dbReference type="ARBA" id="ARBA00022618"/>
    </source>
</evidence>
<accession>A0A2H0UAU7</accession>
<evidence type="ECO:0008006" key="8">
    <source>
        <dbReference type="Google" id="ProtNLM"/>
    </source>
</evidence>
<dbReference type="Pfam" id="PF04079">
    <property type="entry name" value="SMC_ScpB"/>
    <property type="match status" value="1"/>
</dbReference>
<proteinExistence type="predicted"/>
<evidence type="ECO:0000313" key="6">
    <source>
        <dbReference type="EMBL" id="PIR83531.1"/>
    </source>
</evidence>
<dbReference type="AlphaFoldDB" id="A0A2H0UAU7"/>
<sequence>MEHSMENDLASRAHAFLFSEGGSMTLRKLAQLLETKESELRTALGELSLRLEGSGLALIQTDTEVSLAVAPGVSDAVQSAYAHELGSAIGDAGLEVLAIVLYHGPSTRAQIDYIRGVNTSSTLRTLLSRGLIERTGNPDDGREYLYRPTVELLSHVGIRNVEELPDRETISSELAAFESAQKAEDATPSETPEH</sequence>